<dbReference type="InterPro" id="IPR020546">
    <property type="entry name" value="ATP_synth_F1_dsu/esu_N"/>
</dbReference>
<evidence type="ECO:0000256" key="7">
    <source>
        <dbReference type="ARBA" id="ARBA00023310"/>
    </source>
</evidence>
<dbReference type="InterPro" id="IPR036794">
    <property type="entry name" value="ATP_F1_dsu/esu_C_sf"/>
</dbReference>
<dbReference type="Proteomes" id="UP000283928">
    <property type="component" value="Unassembled WGS sequence"/>
</dbReference>
<dbReference type="RefSeq" id="WP_055065902.1">
    <property type="nucleotide sequence ID" value="NZ_CYZD01000004.1"/>
</dbReference>
<evidence type="ECO:0000256" key="4">
    <source>
        <dbReference type="ARBA" id="ARBA00023065"/>
    </source>
</evidence>
<dbReference type="InterPro" id="IPR001469">
    <property type="entry name" value="ATP_synth_F1_dsu/esu"/>
</dbReference>
<keyword evidence="13" id="KW-0378">Hydrolase</keyword>
<dbReference type="GO" id="GO:0005524">
    <property type="term" value="F:ATP binding"/>
    <property type="evidence" value="ECO:0007669"/>
    <property type="project" value="UniProtKB-UniRule"/>
</dbReference>
<keyword evidence="8" id="KW-0375">Hydrogen ion transport</keyword>
<name>A0A174B0E9_9FIRM</name>
<comment type="subcellular location">
    <subcellularLocation>
        <location evidence="8">Cell membrane</location>
        <topology evidence="8">Peripheral membrane protein</topology>
    </subcellularLocation>
    <subcellularLocation>
        <location evidence="1">Endomembrane system</location>
        <topology evidence="1">Peripheral membrane protein</topology>
    </subcellularLocation>
</comment>
<dbReference type="GO" id="GO:0046933">
    <property type="term" value="F:proton-transporting ATP synthase activity, rotational mechanism"/>
    <property type="evidence" value="ECO:0007669"/>
    <property type="project" value="UniProtKB-UniRule"/>
</dbReference>
<evidence type="ECO:0000256" key="2">
    <source>
        <dbReference type="ARBA" id="ARBA00005712"/>
    </source>
</evidence>
<sequence>MSTFSLRIGTPDGLLFEGDVERVVCRSVGGDIAILARHCNFCTALGMGEASVVMEDGTRRTAACIGGMLSVMNGTCRLLATTWEWKEDIDAERAQNAKKRAEEMIAKGGLTDQEYKMVSAKLQRALVRLSVKE</sequence>
<dbReference type="HAMAP" id="MF_00530">
    <property type="entry name" value="ATP_synth_epsil_bac"/>
    <property type="match status" value="1"/>
</dbReference>
<dbReference type="AlphaFoldDB" id="A0A174B0E9"/>
<accession>A0A174B0E9</accession>
<dbReference type="GO" id="GO:0012505">
    <property type="term" value="C:endomembrane system"/>
    <property type="evidence" value="ECO:0007669"/>
    <property type="project" value="UniProtKB-SubCell"/>
</dbReference>
<comment type="similarity">
    <text evidence="2 8 9">Belongs to the ATPase epsilon chain family.</text>
</comment>
<protein>
    <recommendedName>
        <fullName evidence="8">ATP synthase epsilon chain</fullName>
    </recommendedName>
    <alternativeName>
        <fullName evidence="8">ATP synthase F1 sector epsilon subunit</fullName>
    </alternativeName>
    <alternativeName>
        <fullName evidence="8">F-ATPase epsilon subunit</fullName>
    </alternativeName>
</protein>
<dbReference type="Proteomes" id="UP000095409">
    <property type="component" value="Unassembled WGS sequence"/>
</dbReference>
<dbReference type="Pfam" id="PF02823">
    <property type="entry name" value="ATP-synt_DE_N"/>
    <property type="match status" value="1"/>
</dbReference>
<comment type="subunit">
    <text evidence="8 9">F-type ATPases have 2 components, CF(1) - the catalytic core - and CF(0) - the membrane proton channel. CF(1) has five subunits: alpha(3), beta(3), gamma(1), delta(1), epsilon(1). CF(0) has three main subunits: a, b and c.</text>
</comment>
<proteinExistence type="inferred from homology"/>
<dbReference type="Gene3D" id="2.60.15.10">
    <property type="entry name" value="F0F1 ATP synthase delta/epsilon subunit, N-terminal"/>
    <property type="match status" value="1"/>
</dbReference>
<evidence type="ECO:0000256" key="6">
    <source>
        <dbReference type="ARBA" id="ARBA00023196"/>
    </source>
</evidence>
<keyword evidence="8" id="KW-1003">Cell membrane</keyword>
<organism evidence="12 15">
    <name type="scientific">Blautia obeum</name>
    <dbReference type="NCBI Taxonomy" id="40520"/>
    <lineage>
        <taxon>Bacteria</taxon>
        <taxon>Bacillati</taxon>
        <taxon>Bacillota</taxon>
        <taxon>Clostridia</taxon>
        <taxon>Lachnospirales</taxon>
        <taxon>Lachnospiraceae</taxon>
        <taxon>Blautia</taxon>
    </lineage>
</organism>
<gene>
    <name evidence="12" type="primary">atpC_1</name>
    <name evidence="8 13" type="synonym">atpC</name>
    <name evidence="14" type="ORF">DW272_04895</name>
    <name evidence="13" type="ORF">DW723_00820</name>
    <name evidence="12" type="ORF">ERS852394_01193</name>
</gene>
<evidence type="ECO:0000313" key="12">
    <source>
        <dbReference type="EMBL" id="CUN94184.1"/>
    </source>
</evidence>
<dbReference type="EMBL" id="CYZD01000004">
    <property type="protein sequence ID" value="CUN94184.1"/>
    <property type="molecule type" value="Genomic_DNA"/>
</dbReference>
<dbReference type="GO" id="GO:0045259">
    <property type="term" value="C:proton-transporting ATP synthase complex"/>
    <property type="evidence" value="ECO:0007669"/>
    <property type="project" value="UniProtKB-KW"/>
</dbReference>
<dbReference type="CDD" id="cd12152">
    <property type="entry name" value="F1-ATPase_delta"/>
    <property type="match status" value="1"/>
</dbReference>
<feature type="domain" description="ATP synthase epsilon subunit C-terminal" evidence="10">
    <location>
        <begin position="87"/>
        <end position="132"/>
    </location>
</feature>
<keyword evidence="6 8" id="KW-0139">CF(1)</keyword>
<evidence type="ECO:0000259" key="10">
    <source>
        <dbReference type="Pfam" id="PF00401"/>
    </source>
</evidence>
<dbReference type="Pfam" id="PF00401">
    <property type="entry name" value="ATP-synt_DE"/>
    <property type="match status" value="1"/>
</dbReference>
<evidence type="ECO:0000256" key="9">
    <source>
        <dbReference type="RuleBase" id="RU003656"/>
    </source>
</evidence>
<reference evidence="16 17" key="2">
    <citation type="submission" date="2018-08" db="EMBL/GenBank/DDBJ databases">
        <title>A genome reference for cultivated species of the human gut microbiota.</title>
        <authorList>
            <person name="Zou Y."/>
            <person name="Xue W."/>
            <person name="Luo G."/>
        </authorList>
    </citation>
    <scope>NUCLEOTIDE SEQUENCE [LARGE SCALE GENOMIC DNA]</scope>
    <source>
        <strain evidence="14 17">AM22-9LB</strain>
        <strain evidence="13 16">AM27-32LB</strain>
    </source>
</reference>
<feature type="domain" description="ATP synthase F1 complex delta/epsilon subunit N-terminal" evidence="11">
    <location>
        <begin position="4"/>
        <end position="81"/>
    </location>
</feature>
<reference evidence="12 15" key="1">
    <citation type="submission" date="2015-09" db="EMBL/GenBank/DDBJ databases">
        <authorList>
            <consortium name="Pathogen Informatics"/>
        </authorList>
    </citation>
    <scope>NUCLEOTIDE SEQUENCE [LARGE SCALE GENOMIC DNA]</scope>
    <source>
        <strain evidence="12 15">2789STDY5608837</strain>
    </source>
</reference>
<dbReference type="Proteomes" id="UP000284220">
    <property type="component" value="Unassembled WGS sequence"/>
</dbReference>
<dbReference type="GO" id="GO:0016787">
    <property type="term" value="F:hydrolase activity"/>
    <property type="evidence" value="ECO:0007669"/>
    <property type="project" value="UniProtKB-KW"/>
</dbReference>
<evidence type="ECO:0000313" key="17">
    <source>
        <dbReference type="Proteomes" id="UP000284220"/>
    </source>
</evidence>
<dbReference type="InterPro" id="IPR036771">
    <property type="entry name" value="ATPsynth_dsu/esu_N"/>
</dbReference>
<dbReference type="SUPFAM" id="SSF46604">
    <property type="entry name" value="Epsilon subunit of F1F0-ATP synthase C-terminal domain"/>
    <property type="match status" value="1"/>
</dbReference>
<evidence type="ECO:0000256" key="3">
    <source>
        <dbReference type="ARBA" id="ARBA00022448"/>
    </source>
</evidence>
<dbReference type="GO" id="GO:0005886">
    <property type="term" value="C:plasma membrane"/>
    <property type="evidence" value="ECO:0007669"/>
    <property type="project" value="UniProtKB-SubCell"/>
</dbReference>
<evidence type="ECO:0000313" key="14">
    <source>
        <dbReference type="EMBL" id="RHG18626.1"/>
    </source>
</evidence>
<keyword evidence="3 8" id="KW-0813">Transport</keyword>
<evidence type="ECO:0000313" key="13">
    <source>
        <dbReference type="EMBL" id="RHE78546.1"/>
    </source>
</evidence>
<evidence type="ECO:0000256" key="8">
    <source>
        <dbReference type="HAMAP-Rule" id="MF_00530"/>
    </source>
</evidence>
<keyword evidence="5 8" id="KW-0472">Membrane</keyword>
<dbReference type="InterPro" id="IPR020547">
    <property type="entry name" value="ATP_synth_F1_esu_C"/>
</dbReference>
<evidence type="ECO:0000313" key="16">
    <source>
        <dbReference type="Proteomes" id="UP000283928"/>
    </source>
</evidence>
<comment type="function">
    <text evidence="8">Produces ATP from ADP in the presence of a proton gradient across the membrane.</text>
</comment>
<dbReference type="EMBL" id="QSKO01000001">
    <property type="protein sequence ID" value="RHE78546.1"/>
    <property type="molecule type" value="Genomic_DNA"/>
</dbReference>
<evidence type="ECO:0000259" key="11">
    <source>
        <dbReference type="Pfam" id="PF02823"/>
    </source>
</evidence>
<evidence type="ECO:0000256" key="5">
    <source>
        <dbReference type="ARBA" id="ARBA00023136"/>
    </source>
</evidence>
<dbReference type="SUPFAM" id="SSF51344">
    <property type="entry name" value="Epsilon subunit of F1F0-ATP synthase N-terminal domain"/>
    <property type="match status" value="1"/>
</dbReference>
<keyword evidence="7 8" id="KW-0066">ATP synthesis</keyword>
<keyword evidence="4 8" id="KW-0406">Ion transport</keyword>
<dbReference type="NCBIfam" id="TIGR01216">
    <property type="entry name" value="ATP_synt_epsi"/>
    <property type="match status" value="1"/>
</dbReference>
<evidence type="ECO:0000313" key="15">
    <source>
        <dbReference type="Proteomes" id="UP000095409"/>
    </source>
</evidence>
<evidence type="ECO:0000256" key="1">
    <source>
        <dbReference type="ARBA" id="ARBA00004184"/>
    </source>
</evidence>
<dbReference type="Gene3D" id="1.20.5.440">
    <property type="entry name" value="ATP synthase delta/epsilon subunit, C-terminal domain"/>
    <property type="match status" value="1"/>
</dbReference>
<dbReference type="EMBL" id="QRHZ01000002">
    <property type="protein sequence ID" value="RHG18626.1"/>
    <property type="molecule type" value="Genomic_DNA"/>
</dbReference>